<organism evidence="3 5">
    <name type="scientific">Neospora caninum (strain Liverpool)</name>
    <dbReference type="NCBI Taxonomy" id="572307"/>
    <lineage>
        <taxon>Eukaryota</taxon>
        <taxon>Sar</taxon>
        <taxon>Alveolata</taxon>
        <taxon>Apicomplexa</taxon>
        <taxon>Conoidasida</taxon>
        <taxon>Coccidia</taxon>
        <taxon>Eucoccidiorida</taxon>
        <taxon>Eimeriorina</taxon>
        <taxon>Sarcocystidae</taxon>
        <taxon>Neospora</taxon>
    </lineage>
</organism>
<feature type="compositionally biased region" description="Basic and acidic residues" evidence="2">
    <location>
        <begin position="1435"/>
        <end position="1522"/>
    </location>
</feature>
<feature type="compositionally biased region" description="Basic and acidic residues" evidence="2">
    <location>
        <begin position="1040"/>
        <end position="1051"/>
    </location>
</feature>
<feature type="region of interest" description="Disordered" evidence="2">
    <location>
        <begin position="888"/>
        <end position="939"/>
    </location>
</feature>
<dbReference type="VEuPathDB" id="ToxoDB:NCLIV_040630"/>
<protein>
    <submittedName>
        <fullName evidence="3">Uncharacterized protein</fullName>
    </submittedName>
</protein>
<dbReference type="EMBL" id="LN714484">
    <property type="protein sequence ID" value="CEL68292.1"/>
    <property type="molecule type" value="Genomic_DNA"/>
</dbReference>
<feature type="region of interest" description="Disordered" evidence="2">
    <location>
        <begin position="2129"/>
        <end position="2154"/>
    </location>
</feature>
<feature type="compositionally biased region" description="Basic and acidic residues" evidence="2">
    <location>
        <begin position="985"/>
        <end position="994"/>
    </location>
</feature>
<feature type="region of interest" description="Disordered" evidence="2">
    <location>
        <begin position="1834"/>
        <end position="1997"/>
    </location>
</feature>
<feature type="compositionally biased region" description="Low complexity" evidence="2">
    <location>
        <begin position="1955"/>
        <end position="1971"/>
    </location>
</feature>
<feature type="compositionally biased region" description="Basic and acidic residues" evidence="2">
    <location>
        <begin position="1377"/>
        <end position="1395"/>
    </location>
</feature>
<feature type="compositionally biased region" description="Basic and acidic residues" evidence="2">
    <location>
        <begin position="2173"/>
        <end position="2182"/>
    </location>
</feature>
<feature type="region of interest" description="Disordered" evidence="2">
    <location>
        <begin position="543"/>
        <end position="575"/>
    </location>
</feature>
<keyword evidence="5" id="KW-1185">Reference proteome</keyword>
<feature type="region of interest" description="Disordered" evidence="2">
    <location>
        <begin position="1433"/>
        <end position="1524"/>
    </location>
</feature>
<feature type="compositionally biased region" description="Polar residues" evidence="2">
    <location>
        <begin position="1982"/>
        <end position="1997"/>
    </location>
</feature>
<dbReference type="OMA" id="YAVRIVI"/>
<evidence type="ECO:0000256" key="1">
    <source>
        <dbReference type="SAM" id="Coils"/>
    </source>
</evidence>
<feature type="compositionally biased region" description="Low complexity" evidence="2">
    <location>
        <begin position="960"/>
        <end position="970"/>
    </location>
</feature>
<dbReference type="EMBL" id="FR823385">
    <property type="protein sequence ID" value="CBZ50989.1"/>
    <property type="molecule type" value="Genomic_DNA"/>
</dbReference>
<feature type="region of interest" description="Disordered" evidence="2">
    <location>
        <begin position="960"/>
        <end position="1079"/>
    </location>
</feature>
<reference evidence="3" key="2">
    <citation type="submission" date="2011-03" db="EMBL/GenBank/DDBJ databases">
        <title>Comparative genomics and transcriptomics of Neospora caninum and Toxoplasma gondii.</title>
        <authorList>
            <person name="Reid A.J."/>
            <person name="Sohal A."/>
            <person name="Harris D."/>
            <person name="Quail M."/>
            <person name="Sanders M."/>
            <person name="Berriman M."/>
            <person name="Wastling J.M."/>
            <person name="Pain A."/>
        </authorList>
    </citation>
    <scope>NUCLEOTIDE SEQUENCE</scope>
    <source>
        <strain evidence="3">Liverpool</strain>
    </source>
</reference>
<feature type="region of interest" description="Disordered" evidence="2">
    <location>
        <begin position="2208"/>
        <end position="2242"/>
    </location>
</feature>
<feature type="region of interest" description="Disordered" evidence="2">
    <location>
        <begin position="1282"/>
        <end position="1348"/>
    </location>
</feature>
<feature type="compositionally biased region" description="Basic and acidic residues" evidence="2">
    <location>
        <begin position="1610"/>
        <end position="1619"/>
    </location>
</feature>
<feature type="compositionally biased region" description="Basic and acidic residues" evidence="2">
    <location>
        <begin position="1593"/>
        <end position="1602"/>
    </location>
</feature>
<feature type="compositionally biased region" description="Low complexity" evidence="2">
    <location>
        <begin position="1748"/>
        <end position="1766"/>
    </location>
</feature>
<feature type="region of interest" description="Disordered" evidence="2">
    <location>
        <begin position="2015"/>
        <end position="2094"/>
    </location>
</feature>
<feature type="coiled-coil region" evidence="1">
    <location>
        <begin position="1672"/>
        <end position="1734"/>
    </location>
</feature>
<dbReference type="Proteomes" id="UP000007494">
    <property type="component" value="Chromosome IX"/>
</dbReference>
<feature type="compositionally biased region" description="Polar residues" evidence="2">
    <location>
        <begin position="2079"/>
        <end position="2088"/>
    </location>
</feature>
<dbReference type="RefSeq" id="XP_003881022.1">
    <property type="nucleotide sequence ID" value="XM_003880973.1"/>
</dbReference>
<reference evidence="3" key="1">
    <citation type="submission" date="2011-02" db="EMBL/GenBank/DDBJ databases">
        <authorList>
            <person name="Aslett M."/>
        </authorList>
    </citation>
    <scope>NUCLEOTIDE SEQUENCE</scope>
    <source>
        <strain evidence="3">Liverpool</strain>
    </source>
</reference>
<keyword evidence="1" id="KW-0175">Coiled coil</keyword>
<feature type="region of interest" description="Disordered" evidence="2">
    <location>
        <begin position="459"/>
        <end position="494"/>
    </location>
</feature>
<dbReference type="eggNOG" id="ENOG502QY9H">
    <property type="taxonomic scope" value="Eukaryota"/>
</dbReference>
<evidence type="ECO:0000313" key="5">
    <source>
        <dbReference type="Proteomes" id="UP000007494"/>
    </source>
</evidence>
<dbReference type="GeneID" id="13439975"/>
<feature type="region of interest" description="Disordered" evidence="2">
    <location>
        <begin position="2173"/>
        <end position="2195"/>
    </location>
</feature>
<feature type="compositionally biased region" description="Basic and acidic residues" evidence="2">
    <location>
        <begin position="2145"/>
        <end position="2154"/>
    </location>
</feature>
<feature type="region of interest" description="Disordered" evidence="2">
    <location>
        <begin position="1377"/>
        <end position="1411"/>
    </location>
</feature>
<feature type="compositionally biased region" description="Basic and acidic residues" evidence="2">
    <location>
        <begin position="1858"/>
        <end position="1867"/>
    </location>
</feature>
<feature type="compositionally biased region" description="Polar residues" evidence="2">
    <location>
        <begin position="995"/>
        <end position="1015"/>
    </location>
</feature>
<reference evidence="4" key="4">
    <citation type="journal article" date="2015" name="PLoS ONE">
        <title>Comprehensive Evaluation of Toxoplasma gondii VEG and Neospora caninum LIV Genomes with Tachyzoite Stage Transcriptome and Proteome Defines Novel Transcript Features.</title>
        <authorList>
            <person name="Ramaprasad A."/>
            <person name="Mourier T."/>
            <person name="Naeem R."/>
            <person name="Malas T.B."/>
            <person name="Moussa E."/>
            <person name="Panigrahi A."/>
            <person name="Vermont S.J."/>
            <person name="Otto T.D."/>
            <person name="Wastling J."/>
            <person name="Pain A."/>
        </authorList>
    </citation>
    <scope>NUCLEOTIDE SEQUENCE</scope>
    <source>
        <strain evidence="4">Liverpool</strain>
    </source>
</reference>
<feature type="region of interest" description="Disordered" evidence="2">
    <location>
        <begin position="1589"/>
        <end position="1623"/>
    </location>
</feature>
<feature type="compositionally biased region" description="Basic and acidic residues" evidence="2">
    <location>
        <begin position="1290"/>
        <end position="1300"/>
    </location>
</feature>
<reference evidence="5" key="3">
    <citation type="journal article" date="2012" name="PLoS Pathog.">
        <title>Comparative genomics of the apicomplexan parasites Toxoplasma gondii and Neospora caninum: Coccidia differing in host range and transmission strategy.</title>
        <authorList>
            <person name="Reid A.J."/>
            <person name="Vermont S.J."/>
            <person name="Cotton J.A."/>
            <person name="Harris D."/>
            <person name="Hill-Cawthorne G.A."/>
            <person name="Konen-Waisman S."/>
            <person name="Latham S.M."/>
            <person name="Mourier T."/>
            <person name="Norton R."/>
            <person name="Quail M.A."/>
            <person name="Sanders M."/>
            <person name="Shanmugam D."/>
            <person name="Sohal A."/>
            <person name="Wasmuth J.D."/>
            <person name="Brunk B."/>
            <person name="Grigg M.E."/>
            <person name="Howard J.C."/>
            <person name="Parkinson J."/>
            <person name="Roos D.S."/>
            <person name="Trees A.J."/>
            <person name="Berriman M."/>
            <person name="Pain A."/>
            <person name="Wastling J.M."/>
        </authorList>
    </citation>
    <scope>NUCLEOTIDE SEQUENCE [LARGE SCALE GENOMIC DNA]</scope>
    <source>
        <strain evidence="5">Liverpool</strain>
    </source>
</reference>
<accession>F0VBK5</accession>
<sequence length="2242" mass="240578">MDCIPEEFGGLSSRSLHVLNGVSPAERFHQDMAVAAAVTSAASVQISEPYASSEEEEVMIDDEEYQLILSPFHACSANQPPLSRSDEPPSETRPVETPKFASVEDPEAEESSAPSGSPSPAYASLPTEQREADKLQQPSGDGPELSKNTPGVSPCVALPSRHVASAREGDSSGRVAAIASSQRATDAPESDEEDGNTYAVRIVITGPARWRGDLSFQGAPAMLCTIVRLRVSAEETEEREEQGTSPKLREEIVLQKRGWGPLVLEEVLVHARRLQQEKPEERNEEIEVLLLHFHRSVDEIPVPSDDQPFISPSSLTRAPLSVLQLPLSELDLGPTEAKYRLTLPPPAPFSPSSSFLLSPSFSLERLASDYRAALHNSTRGANRCNIILFSLKLLTLLTAPPTQQDQLYHLHAQQRMLFSAAACGGRSPALQASLSRSGSRSVALADQLKMAATHKALASERSPLLGRERQPGRRACASVVQGPSRSADRPTAPRSVACLPRACGALTAASPLFQSLVQSAPSAVPPDCAAPGSVVSAPVVPARVGPEAGAGEGQTETPETSGPKPEDTSAPEASQGLVGAAGLRLSEGDQDRNGSEGFSVQHGLVMACRPVSAPSTRLVASADRPTGEKARGNGDKILSREVSLKCGREGGGLGKISSAQSDAGVDRYLFLAGEAARRTRMARDSSGLPLSSRIYAETAQRKPAFLATSCGEKGLSSLQTMRLHQSFAHVKGTHFRPPASVSIDDGVREGEVEDISPDDSVSVREGGRGRRQDCESEEDLEASGRREAAPDQPPVRLHTHARGRGGGNADGEGCAATLQSTFHRRQNGDMREAWSSDGDGETNSYCGSAGTLRSDSHSRKTTLTSSIQRMNFLMNQAQLLLQRRQMKHQQRALARQREEQRAARNGSCDKGCGTEEQEANQAGRETGTLKETASEDVARSQLAAPAARLTGDHINATSLSESAQEAASARKAVDETHQAPLVSKQRSDSLERLGDQQTRNHAPQSSRASPSTEASPSLPEASPGSRPSLPCAFESSPQEQPKEDAGKEVKRPASAPSTPETHEDVITTTGSAACIDDGPSGVPVKGLSVSLSVECEGETAGELAEGRAAEILEPDTFGCAQKTTDDEAHPATELVLASNAGKEDFAFSAACSLSPERSEAACCAPAFGPSLLSDPAAAPSDVSLCFPPSFSPLPAHALLSGEAPVCAASAPSPAPVLSVGCPASLQRSEDTKGGDGPENLALTKDEARGDEKPQLHEDELRAVVDQLRGYMVRIEHRLSKRLSKKKKLGKRGEKAARKGDSSLGLPEQEGPNGDRKRAREGEDTSEAGVSKDAAILPEGCEEERGKIEDPRCSEAFVQRALAMRDFSYLAEAVLEKRAREKDGGDEHWSRARKTVEPAGTLEALAEKAREDQTALERLEAECLSARTAIASLKADLARTTEEKDALRKESEKKEEERVRKEQALEQRKRELEDAFEKERAALEERLRRGVEAERAKRRQETEGKAQEKREAHDDSAEKEKLRQHAQTLAAAYGALARKVELEEALRGQAMKKKEEEMRNLLDHLKQQEARLRQREEENAQLHAQLQALRTHAQKSEDERQRNLDTPPQARETEALRRQLQDATQELTRQQQKIRLLEDQQRSVAVCASSSSLASSSPSYPGGVDASAPLEQVEKLQRELALAEKDRLRLLTLDKQREKERLHLVDLFSLQCMRVRDLEQQLLQIDEQLATILSQSTRASASALLFTHAASPSSSGASQSAALPAGAERTRDAAARTGNAEGRKTAEPERERKRASSVAPAAVWDQKEREESVTLRPSVLQRLRGMRESIRHMHEQRSPVLSSLGHQSLAGLSKPLGHGQKEERETRSEVGFTGTPSLLRSREKAESASPASLSLCHPSGRGGTLQVPARPGAVTARGSKDRAGSAKLQDPESSTAHFVVSRVETSTRSPAERSFVPSAARPSLSRSSVSTSQTVHVGRPTPRSCSPTTRQLSASSHVLSPGPVCGAEQQVLSASYTAPSGGAPSSTQFVGSVGRPVSPWASGGWSKDGSRAERVSGMGNLGGEDEGRRGRIRGGAPHVRSSSVQSTPGSLHRPAARPSLSFVPCFVAQNPPVGTVSVAPSGYSLASSLAGVRGTDPRRAPAAPSTHRDVGGREESRLARSLYRPQMHEAAVDWRGKGGDRKAPSGSGEPTECGPAVYRYATPTRVARRLPAGEEQPRSAALRFGTPARQGTLGTWIQENLRR</sequence>
<evidence type="ECO:0000313" key="4">
    <source>
        <dbReference type="EMBL" id="CEL68292.1"/>
    </source>
</evidence>
<feature type="region of interest" description="Disordered" evidence="2">
    <location>
        <begin position="1748"/>
        <end position="1813"/>
    </location>
</feature>
<feature type="compositionally biased region" description="Basic and acidic residues" evidence="2">
    <location>
        <begin position="1312"/>
        <end position="1322"/>
    </location>
</feature>
<feature type="compositionally biased region" description="Basic and acidic residues" evidence="2">
    <location>
        <begin position="1243"/>
        <end position="1260"/>
    </location>
</feature>
<feature type="region of interest" description="Disordered" evidence="2">
    <location>
        <begin position="1219"/>
        <end position="1260"/>
    </location>
</feature>
<feature type="compositionally biased region" description="Polar residues" evidence="2">
    <location>
        <begin position="2231"/>
        <end position="2242"/>
    </location>
</feature>
<evidence type="ECO:0000256" key="2">
    <source>
        <dbReference type="SAM" id="MobiDB-lite"/>
    </source>
</evidence>
<feature type="region of interest" description="Disordered" evidence="2">
    <location>
        <begin position="735"/>
        <end position="810"/>
    </location>
</feature>
<dbReference type="InParanoid" id="F0VBK5"/>
<name>F0VBK5_NEOCL</name>
<feature type="region of interest" description="Disordered" evidence="2">
    <location>
        <begin position="76"/>
        <end position="194"/>
    </location>
</feature>
<feature type="compositionally biased region" description="Basic and acidic residues" evidence="2">
    <location>
        <begin position="761"/>
        <end position="774"/>
    </location>
</feature>
<gene>
    <name evidence="4" type="ORF">BN1204_040630</name>
    <name evidence="3" type="ORF">NCLIV_040630</name>
</gene>
<dbReference type="OrthoDB" id="331954at2759"/>
<feature type="compositionally biased region" description="Low complexity" evidence="2">
    <location>
        <begin position="111"/>
        <end position="126"/>
    </location>
</feature>
<feature type="compositionally biased region" description="Basic and acidic residues" evidence="2">
    <location>
        <begin position="1780"/>
        <end position="1793"/>
    </location>
</feature>
<feature type="compositionally biased region" description="Polar residues" evidence="2">
    <location>
        <begin position="2015"/>
        <end position="2029"/>
    </location>
</feature>
<evidence type="ECO:0000313" key="3">
    <source>
        <dbReference type="EMBL" id="CBZ50989.1"/>
    </source>
</evidence>
<proteinExistence type="predicted"/>